<evidence type="ECO:0000259" key="1">
    <source>
        <dbReference type="Pfam" id="PF01823"/>
    </source>
</evidence>
<dbReference type="PANTHER" id="PTHR33199:SF2">
    <property type="entry name" value="OS02G0475300 PROTEIN"/>
    <property type="match status" value="1"/>
</dbReference>
<dbReference type="AlphaFoldDB" id="R7W547"/>
<accession>R7W547</accession>
<protein>
    <recommendedName>
        <fullName evidence="1">MACPF domain-containing protein</fullName>
    </recommendedName>
</protein>
<reference evidence="2" key="1">
    <citation type="submission" date="2015-06" db="UniProtKB">
        <authorList>
            <consortium name="EnsemblPlants"/>
        </authorList>
    </citation>
    <scope>IDENTIFICATION</scope>
</reference>
<evidence type="ECO:0000313" key="2">
    <source>
        <dbReference type="EnsemblPlants" id="EMT15701"/>
    </source>
</evidence>
<dbReference type="PANTHER" id="PTHR33199">
    <property type="entry name" value="MACPF DOMAIN-CONTAINING PROTEIN CAD1"/>
    <property type="match status" value="1"/>
</dbReference>
<dbReference type="Pfam" id="PF01823">
    <property type="entry name" value="MACPF"/>
    <property type="match status" value="1"/>
</dbReference>
<sequence>MAHESIGLFAKAAAYANLVERGFPSGLPMRVSSTREFKIMVAIERNKPFIFRVDQRVEGRVWRLTEATPSKFEEKMSELLNQKSSVQGKVPSGYFNALFDLMGAWLTDAKEIKYLAFDGYFISLFNLNLKASPLVLCDEVKKAVPSKWDPVALSWFIRTYGTHIIVEMAVGGQDVICVKQSHSSTISSAELKLHLEDLGDFLFSDGKNLSPIHRKTKDGKSKVPDVFVRIVQQPNNLHLSSYSESSTKDLTYLSDKPDLDDLQHFLEFQVPLQWAPVFNVLVLGPQKRKGSYPSLQFRFLGPKLRVNTSQVSSAQKPVVGLRLYLEGRKCNQLAIHVQHLSSVPSMLGDSMASSMSEWRESEDTDPGYIEAIQWNSYSCISTSVVKYNPEWSKRVSGGVFIVTGAQLFTKGTWARKVLHLRLLYTHIPKCTIHKSEWTRAPAASQKGSFFTTISTTLSSPFMHRNAQPAQKHEPAQLNSGVYPDGPPVPLQSRKLLKFVDMSEVVKGAHDVPGHWLVTAAKLVKEAGKIGLHVKFALLNYDDTEQPHGSIMSYHCK</sequence>
<dbReference type="InterPro" id="IPR044663">
    <property type="entry name" value="CAD1/NSL1-like"/>
</dbReference>
<feature type="domain" description="MACPF" evidence="1">
    <location>
        <begin position="95"/>
        <end position="188"/>
    </location>
</feature>
<dbReference type="InterPro" id="IPR020864">
    <property type="entry name" value="MACPF"/>
</dbReference>
<organism evidence="2">
    <name type="scientific">Aegilops tauschii</name>
    <name type="common">Tausch's goatgrass</name>
    <name type="synonym">Aegilops squarrosa</name>
    <dbReference type="NCBI Taxonomy" id="37682"/>
    <lineage>
        <taxon>Eukaryota</taxon>
        <taxon>Viridiplantae</taxon>
        <taxon>Streptophyta</taxon>
        <taxon>Embryophyta</taxon>
        <taxon>Tracheophyta</taxon>
        <taxon>Spermatophyta</taxon>
        <taxon>Magnoliopsida</taxon>
        <taxon>Liliopsida</taxon>
        <taxon>Poales</taxon>
        <taxon>Poaceae</taxon>
        <taxon>BOP clade</taxon>
        <taxon>Pooideae</taxon>
        <taxon>Triticodae</taxon>
        <taxon>Triticeae</taxon>
        <taxon>Triticinae</taxon>
        <taxon>Aegilops</taxon>
    </lineage>
</organism>
<dbReference type="ExpressionAtlas" id="R7W547">
    <property type="expression patterns" value="baseline"/>
</dbReference>
<dbReference type="EnsemblPlants" id="EMT15701">
    <property type="protein sequence ID" value="EMT15701"/>
    <property type="gene ID" value="F775_21629"/>
</dbReference>
<name>R7W547_AEGTA</name>
<proteinExistence type="predicted"/>
<dbReference type="GO" id="GO:2000031">
    <property type="term" value="P:regulation of salicylic acid mediated signaling pathway"/>
    <property type="evidence" value="ECO:0007669"/>
    <property type="project" value="InterPro"/>
</dbReference>
<dbReference type="GO" id="GO:0005886">
    <property type="term" value="C:plasma membrane"/>
    <property type="evidence" value="ECO:0007669"/>
    <property type="project" value="TreeGrafter"/>
</dbReference>
<dbReference type="GO" id="GO:0009626">
    <property type="term" value="P:plant-type hypersensitive response"/>
    <property type="evidence" value="ECO:0007669"/>
    <property type="project" value="TreeGrafter"/>
</dbReference>